<gene>
    <name evidence="2" type="ORF">CY0110_18157</name>
</gene>
<evidence type="ECO:0000313" key="3">
    <source>
        <dbReference type="Proteomes" id="UP000003781"/>
    </source>
</evidence>
<organism evidence="2 3">
    <name type="scientific">Crocosphaera chwakensis CCY0110</name>
    <dbReference type="NCBI Taxonomy" id="391612"/>
    <lineage>
        <taxon>Bacteria</taxon>
        <taxon>Bacillati</taxon>
        <taxon>Cyanobacteriota</taxon>
        <taxon>Cyanophyceae</taxon>
        <taxon>Oscillatoriophycideae</taxon>
        <taxon>Chroococcales</taxon>
        <taxon>Aphanothecaceae</taxon>
        <taxon>Crocosphaera</taxon>
        <taxon>Crocosphaera chwakensis</taxon>
    </lineage>
</organism>
<evidence type="ECO:0000256" key="1">
    <source>
        <dbReference type="SAM" id="MobiDB-lite"/>
    </source>
</evidence>
<dbReference type="AlphaFoldDB" id="A3IIW3"/>
<evidence type="ECO:0000313" key="2">
    <source>
        <dbReference type="EMBL" id="EAZ93745.1"/>
    </source>
</evidence>
<protein>
    <submittedName>
        <fullName evidence="2">Uncharacterized protein</fullName>
    </submittedName>
</protein>
<reference evidence="2 3" key="1">
    <citation type="submission" date="2007-03" db="EMBL/GenBank/DDBJ databases">
        <authorList>
            <person name="Stal L."/>
            <person name="Ferriera S."/>
            <person name="Johnson J."/>
            <person name="Kravitz S."/>
            <person name="Beeson K."/>
            <person name="Sutton G."/>
            <person name="Rogers Y.-H."/>
            <person name="Friedman R."/>
            <person name="Frazier M."/>
            <person name="Venter J.C."/>
        </authorList>
    </citation>
    <scope>NUCLEOTIDE SEQUENCE [LARGE SCALE GENOMIC DNA]</scope>
    <source>
        <strain evidence="2 3">CCY0110</strain>
    </source>
</reference>
<feature type="region of interest" description="Disordered" evidence="1">
    <location>
        <begin position="1"/>
        <end position="21"/>
    </location>
</feature>
<dbReference type="EMBL" id="AAXW01000002">
    <property type="protein sequence ID" value="EAZ93745.1"/>
    <property type="molecule type" value="Genomic_DNA"/>
</dbReference>
<proteinExistence type="predicted"/>
<sequence length="21" mass="2180">MVSSNSSSGFSTRTLSNHPSP</sequence>
<name>A3IIW3_9CHRO</name>
<dbReference type="Proteomes" id="UP000003781">
    <property type="component" value="Unassembled WGS sequence"/>
</dbReference>
<comment type="caution">
    <text evidence="2">The sequence shown here is derived from an EMBL/GenBank/DDBJ whole genome shotgun (WGS) entry which is preliminary data.</text>
</comment>
<accession>A3IIW3</accession>
<keyword evidence="3" id="KW-1185">Reference proteome</keyword>